<feature type="domain" description="RNA-binding protein Tab2-like N-terminal" evidence="1">
    <location>
        <begin position="3"/>
        <end position="122"/>
    </location>
</feature>
<dbReference type="AlphaFoldDB" id="A0A2A2TEH4"/>
<dbReference type="GO" id="GO:0003723">
    <property type="term" value="F:RNA binding"/>
    <property type="evidence" value="ECO:0007669"/>
    <property type="project" value="InterPro"/>
</dbReference>
<evidence type="ECO:0000313" key="3">
    <source>
        <dbReference type="EMBL" id="PAX51809.1"/>
    </source>
</evidence>
<proteinExistence type="predicted"/>
<dbReference type="InterPro" id="IPR046760">
    <property type="entry name" value="Tab2-like_N"/>
</dbReference>
<dbReference type="PANTHER" id="PTHR34556:SF2">
    <property type="entry name" value="PROTEIN TAB2 HOMOLOG, CHLOROPLASTIC"/>
    <property type="match status" value="1"/>
</dbReference>
<accession>A0A2A2TEH4</accession>
<evidence type="ECO:0008006" key="5">
    <source>
        <dbReference type="Google" id="ProtNLM"/>
    </source>
</evidence>
<evidence type="ECO:0000313" key="4">
    <source>
        <dbReference type="Proteomes" id="UP000218238"/>
    </source>
</evidence>
<dbReference type="PANTHER" id="PTHR34556">
    <property type="match status" value="1"/>
</dbReference>
<dbReference type="OrthoDB" id="420270at2"/>
<dbReference type="InterPro" id="IPR009472">
    <property type="entry name" value="Tab2-like"/>
</dbReference>
<evidence type="ECO:0000259" key="2">
    <source>
        <dbReference type="Pfam" id="PF20429"/>
    </source>
</evidence>
<sequence>MLIWQVDFYRRPQNDSVVLWDLLICDCDNRHPTGNFRYESSCPQSQANSTWLASELEKASKEPNSGGLPNIIQVFRPQSLSLIQAGVKSLITNSNNSNNSNIKIEVEATRHTPALKQWLKDKGYSPIIDKPPPLPLPENIWGEEWRFGTLLAGDITEFINRPIPIRNIPDFLLPMNLGLASSQAVPGIVIYGGRRSMLLARWLQDVKPAMLNYVAGAPDGLVLEAGLAERWILATFEGEEIAIAAKNYEQRKLECRGLHFLLVQPDDSEMTYTGFWLLQREQL</sequence>
<dbReference type="RefSeq" id="WP_095723861.1">
    <property type="nucleotide sequence ID" value="NZ_NTFS01000330.1"/>
</dbReference>
<reference evidence="3 4" key="1">
    <citation type="submission" date="2017-08" db="EMBL/GenBank/DDBJ databases">
        <title>Draft genome sequence of filamentous cyanobacterium Calothrix elsteri CCALA 953.</title>
        <authorList>
            <person name="Gagunashvili A.N."/>
            <person name="Elster J."/>
            <person name="Andresson O.S."/>
        </authorList>
    </citation>
    <scope>NUCLEOTIDE SEQUENCE [LARGE SCALE GENOMIC DNA]</scope>
    <source>
        <strain evidence="3 4">CCALA 953</strain>
    </source>
</reference>
<protein>
    <recommendedName>
        <fullName evidence="5">DUF1092 domain-containing protein</fullName>
    </recommendedName>
</protein>
<dbReference type="Pfam" id="PF06485">
    <property type="entry name" value="Tab2-like_N"/>
    <property type="match status" value="1"/>
</dbReference>
<dbReference type="EMBL" id="NTFS01000330">
    <property type="protein sequence ID" value="PAX51809.1"/>
    <property type="molecule type" value="Genomic_DNA"/>
</dbReference>
<evidence type="ECO:0000259" key="1">
    <source>
        <dbReference type="Pfam" id="PF06485"/>
    </source>
</evidence>
<name>A0A2A2TEH4_9CYAN</name>
<gene>
    <name evidence="3" type="ORF">CK510_22770</name>
</gene>
<dbReference type="InterPro" id="IPR046761">
    <property type="entry name" value="Tab2-like_C"/>
</dbReference>
<feature type="domain" description="RNA-binding protein Tab2/Atab2 C-terminal" evidence="2">
    <location>
        <begin position="128"/>
        <end position="279"/>
    </location>
</feature>
<comment type="caution">
    <text evidence="3">The sequence shown here is derived from an EMBL/GenBank/DDBJ whole genome shotgun (WGS) entry which is preliminary data.</text>
</comment>
<dbReference type="Proteomes" id="UP000218238">
    <property type="component" value="Unassembled WGS sequence"/>
</dbReference>
<keyword evidence="4" id="KW-1185">Reference proteome</keyword>
<dbReference type="Pfam" id="PF20429">
    <property type="entry name" value="Tab2-like_C"/>
    <property type="match status" value="1"/>
</dbReference>
<organism evidence="3 4">
    <name type="scientific">Brunnivagina elsteri CCALA 953</name>
    <dbReference type="NCBI Taxonomy" id="987040"/>
    <lineage>
        <taxon>Bacteria</taxon>
        <taxon>Bacillati</taxon>
        <taxon>Cyanobacteriota</taxon>
        <taxon>Cyanophyceae</taxon>
        <taxon>Nostocales</taxon>
        <taxon>Calotrichaceae</taxon>
        <taxon>Brunnivagina</taxon>
    </lineage>
</organism>